<evidence type="ECO:0000256" key="2">
    <source>
        <dbReference type="ARBA" id="ARBA00022448"/>
    </source>
</evidence>
<keyword evidence="3" id="KW-1003">Cell membrane</keyword>
<dbReference type="Pfam" id="PF07690">
    <property type="entry name" value="MFS_1"/>
    <property type="match status" value="1"/>
</dbReference>
<keyword evidence="5 8" id="KW-1133">Transmembrane helix</keyword>
<dbReference type="SUPFAM" id="SSF103473">
    <property type="entry name" value="MFS general substrate transporter"/>
    <property type="match status" value="1"/>
</dbReference>
<evidence type="ECO:0000256" key="3">
    <source>
        <dbReference type="ARBA" id="ARBA00022475"/>
    </source>
</evidence>
<organism evidence="10 11">
    <name type="scientific">Nocardiopsis endophytica</name>
    <dbReference type="NCBI Taxonomy" id="3018445"/>
    <lineage>
        <taxon>Bacteria</taxon>
        <taxon>Bacillati</taxon>
        <taxon>Actinomycetota</taxon>
        <taxon>Actinomycetes</taxon>
        <taxon>Streptosporangiales</taxon>
        <taxon>Nocardiopsidaceae</taxon>
        <taxon>Nocardiopsis</taxon>
    </lineage>
</organism>
<feature type="transmembrane region" description="Helical" evidence="8">
    <location>
        <begin position="360"/>
        <end position="383"/>
    </location>
</feature>
<feature type="domain" description="Major facilitator superfamily (MFS) profile" evidence="9">
    <location>
        <begin position="17"/>
        <end position="505"/>
    </location>
</feature>
<dbReference type="Proteomes" id="UP001527866">
    <property type="component" value="Unassembled WGS sequence"/>
</dbReference>
<dbReference type="PANTHER" id="PTHR42718:SF47">
    <property type="entry name" value="METHYL VIOLOGEN RESISTANCE PROTEIN SMVA"/>
    <property type="match status" value="1"/>
</dbReference>
<evidence type="ECO:0000256" key="6">
    <source>
        <dbReference type="ARBA" id="ARBA00023136"/>
    </source>
</evidence>
<sequence length="532" mass="53644">MSERTAPGRAGIREWTGLAVLSLPVFLLSVDVTALHLALPHLSADLGATGTQQLWILDIYGFLLAGLLITMGTVGDRIGRRRLLMIGAAAFTAASAAAAYAPTAETLIAARALLGIAGATLMPSTMSLLKSMFPDDRQRATALALWMACFTAGAAAGPVIGGLLLEAFWWGSVFLMAVPVMALLLATGPFLLPEFRSPSPGRLDPLSVVLSLGALLPFIYALKKAAESGWSPALLAALAFAAVSGWLFARRQLSMDDPLLDLSLFRMRVFSAGLGSLLAANLVMGGVMLLLVQYLQLVKGLPPSVAGAWLVPFSLASMAASLASPALAGRIGTKPAMLLGLAVGATGLVLAAFLGPDTPVVWTGTVSAVIALGMTPLGVLVMTEVMAAAPEDRSGSAAAVNETFGEMGVSLGVAVMGAVAAAVYRPLMAGALPAGIPRDAAGPARDSLAGAMAAAGSLPSGPAADLLSAAQSAFMTGFAATTAVGAVVVAAVAAVIARYLTTGARHGDPRAEQDPGGGGTGEPTGTGAPRTV</sequence>
<dbReference type="PROSITE" id="PS50850">
    <property type="entry name" value="MFS"/>
    <property type="match status" value="1"/>
</dbReference>
<dbReference type="PRINTS" id="PR01035">
    <property type="entry name" value="TCRTETA"/>
</dbReference>
<name>A0ABT4U8P3_9ACTN</name>
<evidence type="ECO:0000256" key="8">
    <source>
        <dbReference type="SAM" id="Phobius"/>
    </source>
</evidence>
<dbReference type="PROSITE" id="PS51318">
    <property type="entry name" value="TAT"/>
    <property type="match status" value="1"/>
</dbReference>
<comment type="subcellular location">
    <subcellularLocation>
        <location evidence="1">Cell membrane</location>
        <topology evidence="1">Multi-pass membrane protein</topology>
    </subcellularLocation>
</comment>
<feature type="transmembrane region" description="Helical" evidence="8">
    <location>
        <begin position="141"/>
        <end position="161"/>
    </location>
</feature>
<evidence type="ECO:0000256" key="7">
    <source>
        <dbReference type="SAM" id="MobiDB-lite"/>
    </source>
</evidence>
<keyword evidence="4 8" id="KW-0812">Transmembrane</keyword>
<evidence type="ECO:0000256" key="5">
    <source>
        <dbReference type="ARBA" id="ARBA00022989"/>
    </source>
</evidence>
<proteinExistence type="predicted"/>
<feature type="transmembrane region" description="Helical" evidence="8">
    <location>
        <begin position="167"/>
        <end position="191"/>
    </location>
</feature>
<feature type="region of interest" description="Disordered" evidence="7">
    <location>
        <begin position="505"/>
        <end position="532"/>
    </location>
</feature>
<comment type="caution">
    <text evidence="10">The sequence shown here is derived from an EMBL/GenBank/DDBJ whole genome shotgun (WGS) entry which is preliminary data.</text>
</comment>
<reference evidence="10 11" key="1">
    <citation type="submission" date="2023-01" db="EMBL/GenBank/DDBJ databases">
        <title>Draft genome sequence of Nocardiopsis sp. RSe5-2 isolated from halophytes.</title>
        <authorList>
            <person name="Duangmal K."/>
            <person name="Chantavorakit T."/>
        </authorList>
    </citation>
    <scope>NUCLEOTIDE SEQUENCE [LARGE SCALE GENOMIC DNA]</scope>
    <source>
        <strain evidence="10 11">RSe5-2</strain>
    </source>
</reference>
<evidence type="ECO:0000313" key="11">
    <source>
        <dbReference type="Proteomes" id="UP001527866"/>
    </source>
</evidence>
<feature type="compositionally biased region" description="Gly residues" evidence="7">
    <location>
        <begin position="515"/>
        <end position="524"/>
    </location>
</feature>
<evidence type="ECO:0000259" key="9">
    <source>
        <dbReference type="PROSITE" id="PS50850"/>
    </source>
</evidence>
<feature type="transmembrane region" description="Helical" evidence="8">
    <location>
        <begin position="54"/>
        <end position="71"/>
    </location>
</feature>
<dbReference type="Gene3D" id="1.20.1720.10">
    <property type="entry name" value="Multidrug resistance protein D"/>
    <property type="match status" value="1"/>
</dbReference>
<dbReference type="RefSeq" id="WP_270688255.1">
    <property type="nucleotide sequence ID" value="NZ_JAQFWQ010000074.1"/>
</dbReference>
<feature type="transmembrane region" description="Helical" evidence="8">
    <location>
        <begin position="108"/>
        <end position="129"/>
    </location>
</feature>
<dbReference type="InterPro" id="IPR036259">
    <property type="entry name" value="MFS_trans_sf"/>
</dbReference>
<dbReference type="InterPro" id="IPR020846">
    <property type="entry name" value="MFS_dom"/>
</dbReference>
<dbReference type="EMBL" id="JAQFWQ010000074">
    <property type="protein sequence ID" value="MDA2813323.1"/>
    <property type="molecule type" value="Genomic_DNA"/>
</dbReference>
<protein>
    <submittedName>
        <fullName evidence="10">MFS transporter</fullName>
    </submittedName>
</protein>
<keyword evidence="6 8" id="KW-0472">Membrane</keyword>
<feature type="transmembrane region" description="Helical" evidence="8">
    <location>
        <begin position="12"/>
        <end position="34"/>
    </location>
</feature>
<dbReference type="PANTHER" id="PTHR42718">
    <property type="entry name" value="MAJOR FACILITATOR SUPERFAMILY MULTIDRUG TRANSPORTER MFSC"/>
    <property type="match status" value="1"/>
</dbReference>
<dbReference type="CDD" id="cd17321">
    <property type="entry name" value="MFS_MMR_MDR_like"/>
    <property type="match status" value="1"/>
</dbReference>
<keyword evidence="2" id="KW-0813">Transport</keyword>
<dbReference type="Gene3D" id="1.20.1250.20">
    <property type="entry name" value="MFS general substrate transporter like domains"/>
    <property type="match status" value="1"/>
</dbReference>
<feature type="transmembrane region" description="Helical" evidence="8">
    <location>
        <begin position="228"/>
        <end position="249"/>
    </location>
</feature>
<feature type="transmembrane region" description="Helical" evidence="8">
    <location>
        <begin position="336"/>
        <end position="354"/>
    </location>
</feature>
<accession>A0ABT4U8P3</accession>
<evidence type="ECO:0000313" key="10">
    <source>
        <dbReference type="EMBL" id="MDA2813323.1"/>
    </source>
</evidence>
<feature type="transmembrane region" description="Helical" evidence="8">
    <location>
        <begin position="474"/>
        <end position="500"/>
    </location>
</feature>
<feature type="transmembrane region" description="Helical" evidence="8">
    <location>
        <begin position="307"/>
        <end position="329"/>
    </location>
</feature>
<keyword evidence="11" id="KW-1185">Reference proteome</keyword>
<feature type="transmembrane region" description="Helical" evidence="8">
    <location>
        <begin position="404"/>
        <end position="424"/>
    </location>
</feature>
<dbReference type="InterPro" id="IPR011701">
    <property type="entry name" value="MFS"/>
</dbReference>
<gene>
    <name evidence="10" type="ORF">O4J56_21940</name>
</gene>
<feature type="transmembrane region" description="Helical" evidence="8">
    <location>
        <begin position="83"/>
        <end position="102"/>
    </location>
</feature>
<dbReference type="InterPro" id="IPR001958">
    <property type="entry name" value="Tet-R_TetA/multi-R_MdtG-like"/>
</dbReference>
<evidence type="ECO:0000256" key="4">
    <source>
        <dbReference type="ARBA" id="ARBA00022692"/>
    </source>
</evidence>
<dbReference type="InterPro" id="IPR006311">
    <property type="entry name" value="TAT_signal"/>
</dbReference>
<evidence type="ECO:0000256" key="1">
    <source>
        <dbReference type="ARBA" id="ARBA00004651"/>
    </source>
</evidence>
<feature type="transmembrane region" description="Helical" evidence="8">
    <location>
        <begin position="203"/>
        <end position="222"/>
    </location>
</feature>
<feature type="transmembrane region" description="Helical" evidence="8">
    <location>
        <begin position="269"/>
        <end position="295"/>
    </location>
</feature>